<sequence>MTSCLCCRPAIVAKSIHNEGFASPSRALNRVAGLYLTVETGGPSVQGFVACALQLWTRMRALLISSIAWKKPG</sequence>
<organism evidence="1 2">
    <name type="scientific">Prunus yedoensis var. nudiflora</name>
    <dbReference type="NCBI Taxonomy" id="2094558"/>
    <lineage>
        <taxon>Eukaryota</taxon>
        <taxon>Viridiplantae</taxon>
        <taxon>Streptophyta</taxon>
        <taxon>Embryophyta</taxon>
        <taxon>Tracheophyta</taxon>
        <taxon>Spermatophyta</taxon>
        <taxon>Magnoliopsida</taxon>
        <taxon>eudicotyledons</taxon>
        <taxon>Gunneridae</taxon>
        <taxon>Pentapetalae</taxon>
        <taxon>rosids</taxon>
        <taxon>fabids</taxon>
        <taxon>Rosales</taxon>
        <taxon>Rosaceae</taxon>
        <taxon>Amygdaloideae</taxon>
        <taxon>Amygdaleae</taxon>
        <taxon>Prunus</taxon>
    </lineage>
</organism>
<name>A0A314ZRK5_PRUYE</name>
<dbReference type="EMBL" id="PJQY01000021">
    <property type="protein sequence ID" value="PQQ20993.1"/>
    <property type="molecule type" value="Genomic_DNA"/>
</dbReference>
<evidence type="ECO:0000313" key="2">
    <source>
        <dbReference type="Proteomes" id="UP000250321"/>
    </source>
</evidence>
<protein>
    <submittedName>
        <fullName evidence="1">Protein EMBRYO SAC DEVELOPMENT ARREST 3 chloroplastic</fullName>
    </submittedName>
</protein>
<reference evidence="1 2" key="1">
    <citation type="submission" date="2018-02" db="EMBL/GenBank/DDBJ databases">
        <title>Draft genome of wild Prunus yedoensis var. nudiflora.</title>
        <authorList>
            <person name="Baek S."/>
            <person name="Kim J.-H."/>
            <person name="Choi K."/>
            <person name="Kim G.-B."/>
            <person name="Cho A."/>
            <person name="Jang H."/>
            <person name="Shin C.-H."/>
            <person name="Yu H.-J."/>
            <person name="Mun J.-H."/>
        </authorList>
    </citation>
    <scope>NUCLEOTIDE SEQUENCE [LARGE SCALE GENOMIC DNA]</scope>
    <source>
        <strain evidence="2">cv. Jeju island</strain>
        <tissue evidence="1">Leaf</tissue>
    </source>
</reference>
<accession>A0A314ZRK5</accession>
<evidence type="ECO:0000313" key="1">
    <source>
        <dbReference type="EMBL" id="PQQ20993.1"/>
    </source>
</evidence>
<dbReference type="AlphaFoldDB" id="A0A314ZRK5"/>
<keyword evidence="2" id="KW-1185">Reference proteome</keyword>
<proteinExistence type="predicted"/>
<comment type="caution">
    <text evidence="1">The sequence shown here is derived from an EMBL/GenBank/DDBJ whole genome shotgun (WGS) entry which is preliminary data.</text>
</comment>
<gene>
    <name evidence="1" type="ORF">Pyn_08675</name>
</gene>
<dbReference type="Proteomes" id="UP000250321">
    <property type="component" value="Unassembled WGS sequence"/>
</dbReference>